<dbReference type="PANTHER" id="PTHR22529:SF1">
    <property type="entry name" value="EPITHELIAL-STROMAL INTERACTION PROTEIN 1"/>
    <property type="match status" value="1"/>
</dbReference>
<dbReference type="AlphaFoldDB" id="A0A8B8AR13"/>
<dbReference type="Gene3D" id="1.10.8.10">
    <property type="entry name" value="DNA helicase RuvA subunit, C-terminal domain"/>
    <property type="match status" value="1"/>
</dbReference>
<feature type="compositionally biased region" description="Basic and acidic residues" evidence="1">
    <location>
        <begin position="163"/>
        <end position="184"/>
    </location>
</feature>
<evidence type="ECO:0000259" key="2">
    <source>
        <dbReference type="PROSITE" id="PS51140"/>
    </source>
</evidence>
<dbReference type="PROSITE" id="PS51140">
    <property type="entry name" value="CUE"/>
    <property type="match status" value="1"/>
</dbReference>
<reference evidence="4" key="1">
    <citation type="submission" date="2025-08" db="UniProtKB">
        <authorList>
            <consortium name="RefSeq"/>
        </authorList>
    </citation>
    <scope>IDENTIFICATION</scope>
    <source>
        <tissue evidence="4">Whole sample</tissue>
    </source>
</reference>
<dbReference type="RefSeq" id="XP_022293615.1">
    <property type="nucleotide sequence ID" value="XM_022437907.1"/>
</dbReference>
<organism evidence="3 4">
    <name type="scientific">Crassostrea virginica</name>
    <name type="common">Eastern oyster</name>
    <dbReference type="NCBI Taxonomy" id="6565"/>
    <lineage>
        <taxon>Eukaryota</taxon>
        <taxon>Metazoa</taxon>
        <taxon>Spiralia</taxon>
        <taxon>Lophotrochozoa</taxon>
        <taxon>Mollusca</taxon>
        <taxon>Bivalvia</taxon>
        <taxon>Autobranchia</taxon>
        <taxon>Pteriomorphia</taxon>
        <taxon>Ostreida</taxon>
        <taxon>Ostreoidea</taxon>
        <taxon>Ostreidae</taxon>
        <taxon>Crassostrea</taxon>
    </lineage>
</organism>
<feature type="compositionally biased region" description="Basic and acidic residues" evidence="1">
    <location>
        <begin position="191"/>
        <end position="228"/>
    </location>
</feature>
<sequence>MSRSFTVKPAVSYSQGRGRGNQAPSNPSHPTAAARGRARGAVTTRTQTDRHTTRHTQTGMNPREQGQPGEGPPSQQQQPGGGGTGLDQRMSYQGGFTMIAPDERRRQEVSAQARQGVEDYERHRENNRLGHVSYVGTVGGGQRTQAEARSQQVRTQQTSKYDSIQKRQAARDLVKKREEEEIQQKKTAQRRKTEQNQKTEEERQRKLEEDHRQKNEAFLRRLESEQKSKARSKSKPSPGNREPAMLSETNEVASSSLDIGGSPLQELQRMFPMFDRDTLEDILSQTGSVEAAADLLSSGDQ</sequence>
<dbReference type="OrthoDB" id="10053624at2759"/>
<dbReference type="GO" id="GO:0043130">
    <property type="term" value="F:ubiquitin binding"/>
    <property type="evidence" value="ECO:0007669"/>
    <property type="project" value="InterPro"/>
</dbReference>
<dbReference type="GeneID" id="111104125"/>
<feature type="compositionally biased region" description="Polar residues" evidence="1">
    <location>
        <begin position="143"/>
        <end position="162"/>
    </location>
</feature>
<dbReference type="KEGG" id="cvn:111104125"/>
<dbReference type="CDD" id="cd14279">
    <property type="entry name" value="CUE"/>
    <property type="match status" value="1"/>
</dbReference>
<dbReference type="InterPro" id="IPR003892">
    <property type="entry name" value="CUE"/>
</dbReference>
<dbReference type="Proteomes" id="UP000694844">
    <property type="component" value="Chromosome 7"/>
</dbReference>
<feature type="compositionally biased region" description="Basic and acidic residues" evidence="1">
    <location>
        <begin position="116"/>
        <end position="128"/>
    </location>
</feature>
<evidence type="ECO:0000256" key="1">
    <source>
        <dbReference type="SAM" id="MobiDB-lite"/>
    </source>
</evidence>
<feature type="region of interest" description="Disordered" evidence="1">
    <location>
        <begin position="1"/>
        <end position="264"/>
    </location>
</feature>
<proteinExistence type="predicted"/>
<dbReference type="PANTHER" id="PTHR22529">
    <property type="entry name" value="EPITHELIAL-STROMAL INTERACTION PROTEIN 1"/>
    <property type="match status" value="1"/>
</dbReference>
<protein>
    <submittedName>
        <fullName evidence="4">Uncharacterized protein LOC111104125</fullName>
    </submittedName>
</protein>
<accession>A0A8B8AR13</accession>
<gene>
    <name evidence="4" type="primary">LOC111104125</name>
</gene>
<feature type="compositionally biased region" description="Low complexity" evidence="1">
    <location>
        <begin position="31"/>
        <end position="46"/>
    </location>
</feature>
<dbReference type="InterPro" id="IPR026185">
    <property type="entry name" value="EPSTI1"/>
</dbReference>
<feature type="compositionally biased region" description="Polar residues" evidence="1">
    <location>
        <begin position="247"/>
        <end position="257"/>
    </location>
</feature>
<name>A0A8B8AR13_CRAVI</name>
<keyword evidence="3" id="KW-1185">Reference proteome</keyword>
<feature type="domain" description="CUE" evidence="2">
    <location>
        <begin position="259"/>
        <end position="301"/>
    </location>
</feature>
<dbReference type="Pfam" id="PF02845">
    <property type="entry name" value="CUE"/>
    <property type="match status" value="1"/>
</dbReference>
<evidence type="ECO:0000313" key="3">
    <source>
        <dbReference type="Proteomes" id="UP000694844"/>
    </source>
</evidence>
<evidence type="ECO:0000313" key="4">
    <source>
        <dbReference type="RefSeq" id="XP_022293615.1"/>
    </source>
</evidence>